<dbReference type="Pfam" id="PF00990">
    <property type="entry name" value="GGDEF"/>
    <property type="match status" value="1"/>
</dbReference>
<dbReference type="EMBL" id="PIPM01000004">
    <property type="protein sequence ID" value="RUO34242.1"/>
    <property type="molecule type" value="Genomic_DNA"/>
</dbReference>
<evidence type="ECO:0000313" key="7">
    <source>
        <dbReference type="EMBL" id="RUO34242.1"/>
    </source>
</evidence>
<dbReference type="OrthoDB" id="6191081at2"/>
<dbReference type="Gene3D" id="3.30.70.270">
    <property type="match status" value="1"/>
</dbReference>
<keyword evidence="4" id="KW-0812">Transmembrane</keyword>
<comment type="cofactor">
    <cofactor evidence="1">
        <name>Mg(2+)</name>
        <dbReference type="ChEBI" id="CHEBI:18420"/>
    </cofactor>
</comment>
<keyword evidence="5" id="KW-0732">Signal</keyword>
<dbReference type="SMART" id="SM00267">
    <property type="entry name" value="GGDEF"/>
    <property type="match status" value="1"/>
</dbReference>
<feature type="signal peptide" evidence="5">
    <location>
        <begin position="1"/>
        <end position="34"/>
    </location>
</feature>
<dbReference type="NCBIfam" id="TIGR00254">
    <property type="entry name" value="GGDEF"/>
    <property type="match status" value="1"/>
</dbReference>
<dbReference type="InterPro" id="IPR050469">
    <property type="entry name" value="Diguanylate_Cyclase"/>
</dbReference>
<evidence type="ECO:0000256" key="2">
    <source>
        <dbReference type="ARBA" id="ARBA00012528"/>
    </source>
</evidence>
<feature type="transmembrane region" description="Helical" evidence="4">
    <location>
        <begin position="444"/>
        <end position="464"/>
    </location>
</feature>
<dbReference type="SUPFAM" id="SSF48452">
    <property type="entry name" value="TPR-like"/>
    <property type="match status" value="1"/>
</dbReference>
<comment type="catalytic activity">
    <reaction evidence="3">
        <text>2 GTP = 3',3'-c-di-GMP + 2 diphosphate</text>
        <dbReference type="Rhea" id="RHEA:24898"/>
        <dbReference type="ChEBI" id="CHEBI:33019"/>
        <dbReference type="ChEBI" id="CHEBI:37565"/>
        <dbReference type="ChEBI" id="CHEBI:58805"/>
        <dbReference type="EC" id="2.7.7.65"/>
    </reaction>
</comment>
<dbReference type="Gene3D" id="1.25.40.10">
    <property type="entry name" value="Tetratricopeptide repeat domain"/>
    <property type="match status" value="1"/>
</dbReference>
<dbReference type="InterPro" id="IPR043128">
    <property type="entry name" value="Rev_trsase/Diguanyl_cyclase"/>
</dbReference>
<evidence type="ECO:0000256" key="4">
    <source>
        <dbReference type="SAM" id="Phobius"/>
    </source>
</evidence>
<dbReference type="InterPro" id="IPR029787">
    <property type="entry name" value="Nucleotide_cyclase"/>
</dbReference>
<keyword evidence="8" id="KW-1185">Reference proteome</keyword>
<dbReference type="Proteomes" id="UP000288405">
    <property type="component" value="Unassembled WGS sequence"/>
</dbReference>
<dbReference type="CDD" id="cd01949">
    <property type="entry name" value="GGDEF"/>
    <property type="match status" value="1"/>
</dbReference>
<evidence type="ECO:0000256" key="3">
    <source>
        <dbReference type="ARBA" id="ARBA00034247"/>
    </source>
</evidence>
<proteinExistence type="predicted"/>
<comment type="caution">
    <text evidence="7">The sequence shown here is derived from an EMBL/GenBank/DDBJ whole genome shotgun (WGS) entry which is preliminary data.</text>
</comment>
<gene>
    <name evidence="7" type="ORF">CWE11_05810</name>
</gene>
<evidence type="ECO:0000259" key="6">
    <source>
        <dbReference type="PROSITE" id="PS50887"/>
    </source>
</evidence>
<keyword evidence="4" id="KW-0472">Membrane</keyword>
<dbReference type="PANTHER" id="PTHR45138">
    <property type="entry name" value="REGULATORY COMPONENTS OF SENSORY TRANSDUCTION SYSTEM"/>
    <property type="match status" value="1"/>
</dbReference>
<dbReference type="InterPro" id="IPR011990">
    <property type="entry name" value="TPR-like_helical_dom_sf"/>
</dbReference>
<dbReference type="GO" id="GO:0052621">
    <property type="term" value="F:diguanylate cyclase activity"/>
    <property type="evidence" value="ECO:0007669"/>
    <property type="project" value="UniProtKB-EC"/>
</dbReference>
<feature type="chain" id="PRO_5019211239" description="diguanylate cyclase" evidence="5">
    <location>
        <begin position="35"/>
        <end position="685"/>
    </location>
</feature>
<keyword evidence="4" id="KW-1133">Transmembrane helix</keyword>
<dbReference type="InterPro" id="IPR000160">
    <property type="entry name" value="GGDEF_dom"/>
</dbReference>
<reference evidence="7 8" key="1">
    <citation type="journal article" date="2011" name="Front. Microbiol.">
        <title>Genomic signatures of strain selection and enhancement in Bacillus atrophaeus var. globigii, a historical biowarfare simulant.</title>
        <authorList>
            <person name="Gibbons H.S."/>
            <person name="Broomall S.M."/>
            <person name="McNew L.A."/>
            <person name="Daligault H."/>
            <person name="Chapman C."/>
            <person name="Bruce D."/>
            <person name="Karavis M."/>
            <person name="Krepps M."/>
            <person name="McGregor P.A."/>
            <person name="Hong C."/>
            <person name="Park K.H."/>
            <person name="Akmal A."/>
            <person name="Feldman A."/>
            <person name="Lin J.S."/>
            <person name="Chang W.E."/>
            <person name="Higgs B.W."/>
            <person name="Demirev P."/>
            <person name="Lindquist J."/>
            <person name="Liem A."/>
            <person name="Fochler E."/>
            <person name="Read T.D."/>
            <person name="Tapia R."/>
            <person name="Johnson S."/>
            <person name="Bishop-Lilly K.A."/>
            <person name="Detter C."/>
            <person name="Han C."/>
            <person name="Sozhamannan S."/>
            <person name="Rosenzweig C.N."/>
            <person name="Skowronski E.W."/>
        </authorList>
    </citation>
    <scope>NUCLEOTIDE SEQUENCE [LARGE SCALE GENOMIC DNA]</scope>
    <source>
        <strain evidence="7 8">GYP-17</strain>
    </source>
</reference>
<feature type="domain" description="GGDEF" evidence="6">
    <location>
        <begin position="514"/>
        <end position="652"/>
    </location>
</feature>
<organism evidence="7 8">
    <name type="scientific">Aliidiomarina sanyensis</name>
    <dbReference type="NCBI Taxonomy" id="1249555"/>
    <lineage>
        <taxon>Bacteria</taxon>
        <taxon>Pseudomonadati</taxon>
        <taxon>Pseudomonadota</taxon>
        <taxon>Gammaproteobacteria</taxon>
        <taxon>Alteromonadales</taxon>
        <taxon>Idiomarinaceae</taxon>
        <taxon>Aliidiomarina</taxon>
    </lineage>
</organism>
<evidence type="ECO:0000313" key="8">
    <source>
        <dbReference type="Proteomes" id="UP000288405"/>
    </source>
</evidence>
<accession>A0A432WK87</accession>
<dbReference type="PROSITE" id="PS50887">
    <property type="entry name" value="GGDEF"/>
    <property type="match status" value="1"/>
</dbReference>
<protein>
    <recommendedName>
        <fullName evidence="2">diguanylate cyclase</fullName>
        <ecNumber evidence="2">2.7.7.65</ecNumber>
    </recommendedName>
</protein>
<evidence type="ECO:0000256" key="1">
    <source>
        <dbReference type="ARBA" id="ARBA00001946"/>
    </source>
</evidence>
<dbReference type="AlphaFoldDB" id="A0A432WK87"/>
<dbReference type="RefSeq" id="WP_126776659.1">
    <property type="nucleotide sequence ID" value="NZ_PIPM01000004.1"/>
</dbReference>
<dbReference type="FunFam" id="3.30.70.270:FF:000001">
    <property type="entry name" value="Diguanylate cyclase domain protein"/>
    <property type="match status" value="1"/>
</dbReference>
<evidence type="ECO:0000256" key="5">
    <source>
        <dbReference type="SAM" id="SignalP"/>
    </source>
</evidence>
<sequence>MFLRLAYSSRARSAWRNLSALVLLSAILAPSALAQAITPQEIERRIQGLEWTEMRAADREWLARAVDSLDAVQYFHLFARTKGFLLYADAKDGADRTDVLNRLSELQILSEANNDLNALTGLIAIEAEIYLYYEEIERSLGLIPALHSMMEQASRPRVLYEANHTIARILQREGRLQEALEHLLAAQLQLTHLDTEYTPRHRQSLNIQIARIQLSLSNYTAASILLDNTIDESNRLGLTERLPELWLMRGYAQQYLEGPSNAVVEIFLRAAETAEQEGIPRVHMLGYNNAGAALLHLQRFEEALEYLRLGIEIAEAIGNVNERSVMEFNVGYIEVMRGNHAAGIEKMRAAGDVFRSFASPYQVVIFLGHMAHAFELAGMYQEQAGALKEQLELREIQFTSERDRVFSELQIQYEAQEKSLQIQLLEQESALQQQDIENRKRNQLFTVIVVSLLIAIIALMAFIFTRMRRLNGLLNQANHDLKLQSLQDPLTGLWNRRAVNERIRTLKSTPKRKANYALFLLDIDHFKQINDKYGHDAGDVVLREVSRRLSQLSHHNDLVARWGGEEFLILIENPNVDGLPALARRILDSVSIDPIRCEGRLIRVTLSGGYLYSQTPVTRNKGLKFDDMLRIVDILLYMSKHQGRNQITGLKSLVIKQTVQEKEAYRELLQSAAADTMVIPGPRKR</sequence>
<name>A0A432WK87_9GAMM</name>
<dbReference type="EC" id="2.7.7.65" evidence="2"/>
<dbReference type="PANTHER" id="PTHR45138:SF9">
    <property type="entry name" value="DIGUANYLATE CYCLASE DGCM-RELATED"/>
    <property type="match status" value="1"/>
</dbReference>
<dbReference type="SUPFAM" id="SSF55073">
    <property type="entry name" value="Nucleotide cyclase"/>
    <property type="match status" value="1"/>
</dbReference>